<evidence type="ECO:0008006" key="3">
    <source>
        <dbReference type="Google" id="ProtNLM"/>
    </source>
</evidence>
<dbReference type="AlphaFoldDB" id="A0A6M3KAA9"/>
<dbReference type="EMBL" id="MT141490">
    <property type="protein sequence ID" value="QJA63107.1"/>
    <property type="molecule type" value="Genomic_DNA"/>
</dbReference>
<reference evidence="2" key="1">
    <citation type="submission" date="2020-03" db="EMBL/GenBank/DDBJ databases">
        <title>The deep terrestrial virosphere.</title>
        <authorList>
            <person name="Holmfeldt K."/>
            <person name="Nilsson E."/>
            <person name="Simone D."/>
            <person name="Lopez-Fernandez M."/>
            <person name="Wu X."/>
            <person name="de Brujin I."/>
            <person name="Lundin D."/>
            <person name="Andersson A."/>
            <person name="Bertilsson S."/>
            <person name="Dopson M."/>
        </authorList>
    </citation>
    <scope>NUCLEOTIDE SEQUENCE</scope>
    <source>
        <strain evidence="2">MM415A01028</strain>
        <strain evidence="1">MM415B00651</strain>
    </source>
</reference>
<organism evidence="2">
    <name type="scientific">viral metagenome</name>
    <dbReference type="NCBI Taxonomy" id="1070528"/>
    <lineage>
        <taxon>unclassified sequences</taxon>
        <taxon>metagenomes</taxon>
        <taxon>organismal metagenomes</taxon>
    </lineage>
</organism>
<proteinExistence type="predicted"/>
<gene>
    <name evidence="2" type="ORF">MM415A01028_0003</name>
    <name evidence="1" type="ORF">MM415B00651_0022</name>
</gene>
<dbReference type="EMBL" id="MT142349">
    <property type="protein sequence ID" value="QJA78686.1"/>
    <property type="molecule type" value="Genomic_DNA"/>
</dbReference>
<name>A0A6M3KAA9_9ZZZZ</name>
<evidence type="ECO:0000313" key="1">
    <source>
        <dbReference type="EMBL" id="QJA63107.1"/>
    </source>
</evidence>
<evidence type="ECO:0000313" key="2">
    <source>
        <dbReference type="EMBL" id="QJA78686.1"/>
    </source>
</evidence>
<accession>A0A6M3KAA9</accession>
<protein>
    <recommendedName>
        <fullName evidence="3">Tail protein</fullName>
    </recommendedName>
</protein>
<sequence length="293" mass="31922">MSVPTRRIIEPVFGKPVLVAANNGIVSWTKNTSLSQFQKGTGWQAELYGGVQSGDDWAACYIPVQELYVTQFESAQWSWYQTATETMGLSIVIWIHDPNDFDKRAEVTQLANVAGLDKAAGWNSHEFNTATDQMFFYGENTTGTGLTAGTLYSWDDFQADVLFKNWVIYRVSLDWGWEASGTFEASYLAEVKLNGSYIPIRPDETEIDQAYKSSGVFTSDTGVKATPGRVEWITVSGAGTVQINDSVADGGTDVWSITLGSGGYIHAILKIDCATGIFIDVPSGAPGIVVGYL</sequence>